<evidence type="ECO:0008006" key="3">
    <source>
        <dbReference type="Google" id="ProtNLM"/>
    </source>
</evidence>
<dbReference type="Proteomes" id="UP000309128">
    <property type="component" value="Unassembled WGS sequence"/>
</dbReference>
<comment type="caution">
    <text evidence="1">The sequence shown here is derived from an EMBL/GenBank/DDBJ whole genome shotgun (WGS) entry which is preliminary data.</text>
</comment>
<dbReference type="PANTHER" id="PTHR34613:SF1">
    <property type="entry name" value="SLL6017 PROTEIN"/>
    <property type="match status" value="1"/>
</dbReference>
<proteinExistence type="predicted"/>
<organism evidence="1 2">
    <name type="scientific">Nonomuraea turkmeniaca</name>
    <dbReference type="NCBI Taxonomy" id="103838"/>
    <lineage>
        <taxon>Bacteria</taxon>
        <taxon>Bacillati</taxon>
        <taxon>Actinomycetota</taxon>
        <taxon>Actinomycetes</taxon>
        <taxon>Streptosporangiales</taxon>
        <taxon>Streptosporangiaceae</taxon>
        <taxon>Nonomuraea</taxon>
    </lineage>
</organism>
<protein>
    <recommendedName>
        <fullName evidence="3">Rpn family recombination-promoting nuclease/putative transposase</fullName>
    </recommendedName>
</protein>
<evidence type="ECO:0000313" key="2">
    <source>
        <dbReference type="Proteomes" id="UP000309128"/>
    </source>
</evidence>
<sequence>MPTLQHEFLIELVRRRPSLAAILLEQAGVSVSPFEDARLGSCDFNEWAPTEYRADSVVVLTNENKPVSAIVLEVQRTPDERKQWSWPVYLATLRSHVKCPALLLVFCEDTKTAQWCAKAIDMGHPGFVLYPIVVGPDGIPMITDICQAIEQPELATISAILHGRNESGLKVVLTLLYAVTHGPKELKDYAELAFACLPQSMITKVREVVMTMAAESRSEFFLEWVAEGEAKGKAEGEAESILLVLEARGIPVPDETRKRITECTDLDVLRSWVRKAATAGNADDLFV</sequence>
<dbReference type="AlphaFoldDB" id="A0A5S4F0K2"/>
<dbReference type="RefSeq" id="WP_138672468.1">
    <property type="nucleotide sequence ID" value="NZ_VCKY01000231.1"/>
</dbReference>
<gene>
    <name evidence="1" type="ORF">ETD86_43415</name>
</gene>
<dbReference type="OrthoDB" id="3207839at2"/>
<dbReference type="EMBL" id="VCKY01000231">
    <property type="protein sequence ID" value="TMR09491.1"/>
    <property type="molecule type" value="Genomic_DNA"/>
</dbReference>
<dbReference type="PANTHER" id="PTHR34613">
    <property type="entry name" value="SLL0800 PROTEIN"/>
    <property type="match status" value="1"/>
</dbReference>
<evidence type="ECO:0000313" key="1">
    <source>
        <dbReference type="EMBL" id="TMR09491.1"/>
    </source>
</evidence>
<name>A0A5S4F0K2_9ACTN</name>
<reference evidence="1 2" key="1">
    <citation type="submission" date="2019-05" db="EMBL/GenBank/DDBJ databases">
        <title>Draft genome sequence of Nonomuraea turkmeniaca DSM 43926.</title>
        <authorList>
            <person name="Saricaoglu S."/>
            <person name="Isik K."/>
        </authorList>
    </citation>
    <scope>NUCLEOTIDE SEQUENCE [LARGE SCALE GENOMIC DNA]</scope>
    <source>
        <strain evidence="1 2">DSM 43926</strain>
    </source>
</reference>
<keyword evidence="2" id="KW-1185">Reference proteome</keyword>
<accession>A0A5S4F0K2</accession>